<keyword evidence="3" id="KW-1185">Reference proteome</keyword>
<name>A0A8J7M8K2_9RHOB</name>
<evidence type="ECO:0000256" key="1">
    <source>
        <dbReference type="SAM" id="Phobius"/>
    </source>
</evidence>
<feature type="transmembrane region" description="Helical" evidence="1">
    <location>
        <begin position="198"/>
        <end position="216"/>
    </location>
</feature>
<accession>A0A8J7M8K2</accession>
<dbReference type="AlphaFoldDB" id="A0A8J7M8K2"/>
<keyword evidence="1" id="KW-0472">Membrane</keyword>
<feature type="transmembrane region" description="Helical" evidence="1">
    <location>
        <begin position="348"/>
        <end position="370"/>
    </location>
</feature>
<keyword evidence="1" id="KW-1133">Transmembrane helix</keyword>
<protein>
    <recommendedName>
        <fullName evidence="4">Fenitrothion hydrolase</fullName>
    </recommendedName>
</protein>
<reference evidence="2" key="1">
    <citation type="submission" date="2020-12" db="EMBL/GenBank/DDBJ databases">
        <title>Bacterial taxonomy.</title>
        <authorList>
            <person name="Pan X."/>
        </authorList>
    </citation>
    <scope>NUCLEOTIDE SEQUENCE</scope>
    <source>
        <strain evidence="2">M0105</strain>
    </source>
</reference>
<dbReference type="Proteomes" id="UP000655420">
    <property type="component" value="Unassembled WGS sequence"/>
</dbReference>
<feature type="transmembrane region" description="Helical" evidence="1">
    <location>
        <begin position="119"/>
        <end position="143"/>
    </location>
</feature>
<feature type="transmembrane region" description="Helical" evidence="1">
    <location>
        <begin position="86"/>
        <end position="107"/>
    </location>
</feature>
<keyword evidence="1" id="KW-0812">Transmembrane</keyword>
<organism evidence="2 3">
    <name type="scientific">Thermohalobaculum xanthum</name>
    <dbReference type="NCBI Taxonomy" id="2753746"/>
    <lineage>
        <taxon>Bacteria</taxon>
        <taxon>Pseudomonadati</taxon>
        <taxon>Pseudomonadota</taxon>
        <taxon>Alphaproteobacteria</taxon>
        <taxon>Rhodobacterales</taxon>
        <taxon>Paracoccaceae</taxon>
        <taxon>Thermohalobaculum</taxon>
    </lineage>
</organism>
<comment type="caution">
    <text evidence="2">The sequence shown here is derived from an EMBL/GenBank/DDBJ whole genome shotgun (WGS) entry which is preliminary data.</text>
</comment>
<gene>
    <name evidence="2" type="ORF">H0I76_10430</name>
</gene>
<evidence type="ECO:0000313" key="2">
    <source>
        <dbReference type="EMBL" id="MBK0399609.1"/>
    </source>
</evidence>
<proteinExistence type="predicted"/>
<dbReference type="RefSeq" id="WP_200609810.1">
    <property type="nucleotide sequence ID" value="NZ_JAEHHL010000006.1"/>
</dbReference>
<feature type="transmembrane region" description="Helical" evidence="1">
    <location>
        <begin position="315"/>
        <end position="336"/>
    </location>
</feature>
<sequence>MASQGKHGVRFGGGLAACALGLLSPVPALAHVAQRAIVLLLPTGHSIWGGTLAVAATFGLLALVPGQWLARAFAWRVPLPQGGEGLRVWTGWLGFVTMAGLIAAGIWGSRDPLENPLPLAVWTVFWVAFVILHAFLGNLWAWVNPWQAPLAALRRLGIGRRAAAQLPRRLGLWPATLGLAAIYWFTLVDIAPDDPARLARAVTGWWALHLIAMLVFGEAQWRARGETLSVLTGFLARLAPVGRDASGRRVLSLPGARATEGAALPGTTAFLLLALAGGSFDGLNETFWWLARIGINPLDFPGRSAVVAEHSLGLAGAWVGLMALYGGALALGARLAGGVSVRDAAGPLALSLVPIALAYHLAHYLIVLLINGQYVLVALSDPFGTGADWLGLGHHFVTTSFLNRIETVSVIWTAQAAIIVGGHVWAVILADAIATRIWAGGRGTAVLSQVPLAALMVLYTLFGLWLLSTPVGA</sequence>
<dbReference type="EMBL" id="JAEHHL010000006">
    <property type="protein sequence ID" value="MBK0399609.1"/>
    <property type="molecule type" value="Genomic_DNA"/>
</dbReference>
<feature type="transmembrane region" description="Helical" evidence="1">
    <location>
        <begin position="170"/>
        <end position="186"/>
    </location>
</feature>
<feature type="transmembrane region" description="Helical" evidence="1">
    <location>
        <begin position="446"/>
        <end position="467"/>
    </location>
</feature>
<feature type="transmembrane region" description="Helical" evidence="1">
    <location>
        <begin position="410"/>
        <end position="434"/>
    </location>
</feature>
<evidence type="ECO:0000313" key="3">
    <source>
        <dbReference type="Proteomes" id="UP000655420"/>
    </source>
</evidence>
<feature type="transmembrane region" description="Helical" evidence="1">
    <location>
        <begin position="46"/>
        <end position="65"/>
    </location>
</feature>
<evidence type="ECO:0008006" key="4">
    <source>
        <dbReference type="Google" id="ProtNLM"/>
    </source>
</evidence>